<feature type="domain" description="Cadherin-like beta-sandwich-like" evidence="1">
    <location>
        <begin position="5"/>
        <end position="84"/>
    </location>
</feature>
<evidence type="ECO:0000313" key="2">
    <source>
        <dbReference type="EMBL" id="MBC5723764.1"/>
    </source>
</evidence>
<dbReference type="InterPro" id="IPR025883">
    <property type="entry name" value="Cadherin-like_domain"/>
</dbReference>
<comment type="caution">
    <text evidence="2">The sequence shown here is derived from an EMBL/GenBank/DDBJ whole genome shotgun (WGS) entry which is preliminary data.</text>
</comment>
<organism evidence="2 3">
    <name type="scientific">Flintibacter hominis</name>
    <dbReference type="NCBI Taxonomy" id="2763048"/>
    <lineage>
        <taxon>Bacteria</taxon>
        <taxon>Bacillati</taxon>
        <taxon>Bacillota</taxon>
        <taxon>Clostridia</taxon>
        <taxon>Eubacteriales</taxon>
        <taxon>Flintibacter</taxon>
    </lineage>
</organism>
<dbReference type="EMBL" id="JACOPO010000014">
    <property type="protein sequence ID" value="MBC5723764.1"/>
    <property type="molecule type" value="Genomic_DNA"/>
</dbReference>
<name>A0A8J6J3F8_9FIRM</name>
<accession>A0A8J6J3F8</accession>
<dbReference type="AlphaFoldDB" id="A0A8J6J3F8"/>
<dbReference type="Proteomes" id="UP000628736">
    <property type="component" value="Unassembled WGS sequence"/>
</dbReference>
<evidence type="ECO:0000259" key="1">
    <source>
        <dbReference type="Pfam" id="PF12733"/>
    </source>
</evidence>
<reference evidence="2" key="1">
    <citation type="submission" date="2020-08" db="EMBL/GenBank/DDBJ databases">
        <title>Genome public.</title>
        <authorList>
            <person name="Liu C."/>
            <person name="Sun Q."/>
        </authorList>
    </citation>
    <scope>NUCLEOTIDE SEQUENCE</scope>
    <source>
        <strain evidence="2">NSJ-23</strain>
    </source>
</reference>
<dbReference type="Pfam" id="PF12733">
    <property type="entry name" value="Cadherin-like"/>
    <property type="match status" value="1"/>
</dbReference>
<gene>
    <name evidence="2" type="ORF">H8S11_13230</name>
</gene>
<sequence length="86" mass="8768">MTIGALTLTPSFDPDATEYTANTTNATNTITATPEDDEATVTILNGETPVSNGAAATWAEGANTVTITVKNGAAQKVYTATVTKST</sequence>
<proteinExistence type="predicted"/>
<keyword evidence="3" id="KW-1185">Reference proteome</keyword>
<protein>
    <submittedName>
        <fullName evidence="2">Cadherin-like beta sandwich domain-containing protein</fullName>
    </submittedName>
</protein>
<evidence type="ECO:0000313" key="3">
    <source>
        <dbReference type="Proteomes" id="UP000628736"/>
    </source>
</evidence>